<reference evidence="1" key="1">
    <citation type="submission" date="2019-11" db="EMBL/GenBank/DDBJ databases">
        <title>Nori genome reveals adaptations in red seaweeds to the harsh intertidal environment.</title>
        <authorList>
            <person name="Wang D."/>
            <person name="Mao Y."/>
        </authorList>
    </citation>
    <scope>NUCLEOTIDE SEQUENCE</scope>
    <source>
        <tissue evidence="1">Gametophyte</tissue>
    </source>
</reference>
<keyword evidence="2" id="KW-1185">Reference proteome</keyword>
<evidence type="ECO:0000313" key="2">
    <source>
        <dbReference type="Proteomes" id="UP000798662"/>
    </source>
</evidence>
<name>A0ACC3CDL0_PYRYE</name>
<proteinExistence type="predicted"/>
<evidence type="ECO:0000313" key="1">
    <source>
        <dbReference type="EMBL" id="KAK1868262.1"/>
    </source>
</evidence>
<organism evidence="1 2">
    <name type="scientific">Pyropia yezoensis</name>
    <name type="common">Susabi-nori</name>
    <name type="synonym">Porphyra yezoensis</name>
    <dbReference type="NCBI Taxonomy" id="2788"/>
    <lineage>
        <taxon>Eukaryota</taxon>
        <taxon>Rhodophyta</taxon>
        <taxon>Bangiophyceae</taxon>
        <taxon>Bangiales</taxon>
        <taxon>Bangiaceae</taxon>
        <taxon>Pyropia</taxon>
    </lineage>
</organism>
<comment type="caution">
    <text evidence="1">The sequence shown here is derived from an EMBL/GenBank/DDBJ whole genome shotgun (WGS) entry which is preliminary data.</text>
</comment>
<sequence>MPPAPPAWARAPARVLAVPKKRLAAAAAGDPLAVEAWLRAAGYARVAGVDEAGVGSLAGPVVVAAAVLHQGGGPGGRLDLSGVRDSKVMSAAARAAVVARLPPSTDVAAGAAAPLTLMGRWALGSNCVKVVTYLPAADRLAVAVSLASILATHTRDALMVEAEAGWPGYGFGTHRGHPTRAHLSALAARGPCAIHRRSCKPVKRAAACHGGAAGRQSTAKGAPGGRKKGKGSTK</sequence>
<dbReference type="Proteomes" id="UP000798662">
    <property type="component" value="Chromosome 3"/>
</dbReference>
<protein>
    <submittedName>
        <fullName evidence="1">Uncharacterized protein</fullName>
    </submittedName>
</protein>
<accession>A0ACC3CDL0</accession>
<dbReference type="EMBL" id="CM020620">
    <property type="protein sequence ID" value="KAK1868262.1"/>
    <property type="molecule type" value="Genomic_DNA"/>
</dbReference>
<gene>
    <name evidence="1" type="ORF">I4F81_010755</name>
</gene>